<comment type="caution">
    <text evidence="4">The sequence shown here is derived from an EMBL/GenBank/DDBJ whole genome shotgun (WGS) entry which is preliminary data.</text>
</comment>
<evidence type="ECO:0000313" key="5">
    <source>
        <dbReference type="Proteomes" id="UP000704712"/>
    </source>
</evidence>
<dbReference type="Gene3D" id="1.10.238.10">
    <property type="entry name" value="EF-hand"/>
    <property type="match status" value="1"/>
</dbReference>
<keyword evidence="1" id="KW-0106">Calcium</keyword>
<name>A0A8S9V8N8_PHYIN</name>
<dbReference type="AlphaFoldDB" id="A0A8S9V8N8"/>
<proteinExistence type="predicted"/>
<feature type="domain" description="EF-hand" evidence="3">
    <location>
        <begin position="175"/>
        <end position="210"/>
    </location>
</feature>
<feature type="region of interest" description="Disordered" evidence="2">
    <location>
        <begin position="1"/>
        <end position="28"/>
    </location>
</feature>
<dbReference type="CDD" id="cd00051">
    <property type="entry name" value="EFh"/>
    <property type="match status" value="1"/>
</dbReference>
<dbReference type="PROSITE" id="PS50222">
    <property type="entry name" value="EF_HAND_2"/>
    <property type="match status" value="2"/>
</dbReference>
<feature type="region of interest" description="Disordered" evidence="2">
    <location>
        <begin position="62"/>
        <end position="135"/>
    </location>
</feature>
<sequence length="377" mass="42043">MTSPKFFSKAPTQPKVLPFASATDPTLHRSAWKSTRAIETFTLIPRRPHSRFRGQLRYDLLGPLQPSAPKTVEYTGDSEAPVSKFKSSANDDSPESTNNAKVSTDEPQGSSPTQQVLGPRQDAATTEPATNNEAVVKSTHAGAKILMTNLEELRWFQHRWLDKHGRNSNLKTTREQLALMRRWFDSLDADGSGEVGLDELEDPLVSVGLAASRDDVQRLIEEVDVNGTGSVTFDAFLNLFYPERVKRERTRRFPPPLHAPKHRPPARSQVSSGISKANPKGKRSRHVETNVVNPVARLFENLQAGKLGDLTVPFPVLITAYRRRMLLDAHMADNSTAKRVGSSVLQALESTKRDNSTPETTFDWRKKHTDLQLPTLP</sequence>
<dbReference type="InterPro" id="IPR011992">
    <property type="entry name" value="EF-hand-dom_pair"/>
</dbReference>
<protein>
    <submittedName>
        <fullName evidence="4">EF-hand domain pair</fullName>
    </submittedName>
</protein>
<feature type="domain" description="EF-hand" evidence="3">
    <location>
        <begin position="211"/>
        <end position="246"/>
    </location>
</feature>
<dbReference type="EMBL" id="JAACNO010000542">
    <property type="protein sequence ID" value="KAF4146898.1"/>
    <property type="molecule type" value="Genomic_DNA"/>
</dbReference>
<feature type="region of interest" description="Disordered" evidence="2">
    <location>
        <begin position="250"/>
        <end position="286"/>
    </location>
</feature>
<dbReference type="SMART" id="SM00054">
    <property type="entry name" value="EFh"/>
    <property type="match status" value="2"/>
</dbReference>
<feature type="region of interest" description="Disordered" evidence="2">
    <location>
        <begin position="350"/>
        <end position="377"/>
    </location>
</feature>
<dbReference type="SUPFAM" id="SSF47473">
    <property type="entry name" value="EF-hand"/>
    <property type="match status" value="1"/>
</dbReference>
<gene>
    <name evidence="4" type="ORF">GN958_ATG03885</name>
</gene>
<organism evidence="4 5">
    <name type="scientific">Phytophthora infestans</name>
    <name type="common">Potato late blight agent</name>
    <name type="synonym">Botrytis infestans</name>
    <dbReference type="NCBI Taxonomy" id="4787"/>
    <lineage>
        <taxon>Eukaryota</taxon>
        <taxon>Sar</taxon>
        <taxon>Stramenopiles</taxon>
        <taxon>Oomycota</taxon>
        <taxon>Peronosporomycetes</taxon>
        <taxon>Peronosporales</taxon>
        <taxon>Peronosporaceae</taxon>
        <taxon>Phytophthora</taxon>
    </lineage>
</organism>
<evidence type="ECO:0000259" key="3">
    <source>
        <dbReference type="PROSITE" id="PS50222"/>
    </source>
</evidence>
<accession>A0A8S9V8N8</accession>
<dbReference type="InterPro" id="IPR002048">
    <property type="entry name" value="EF_hand_dom"/>
</dbReference>
<dbReference type="InterPro" id="IPR018247">
    <property type="entry name" value="EF_Hand_1_Ca_BS"/>
</dbReference>
<dbReference type="PROSITE" id="PS00018">
    <property type="entry name" value="EF_HAND_1"/>
    <property type="match status" value="1"/>
</dbReference>
<dbReference type="Pfam" id="PF13499">
    <property type="entry name" value="EF-hand_7"/>
    <property type="match status" value="1"/>
</dbReference>
<reference evidence="4" key="1">
    <citation type="submission" date="2020-03" db="EMBL/GenBank/DDBJ databases">
        <title>Hybrid Assembly of Korean Phytophthora infestans isolates.</title>
        <authorList>
            <person name="Prokchorchik M."/>
            <person name="Lee Y."/>
            <person name="Seo J."/>
            <person name="Cho J.-H."/>
            <person name="Park Y.-E."/>
            <person name="Jang D.-C."/>
            <person name="Im J.-S."/>
            <person name="Choi J.-G."/>
            <person name="Park H.-J."/>
            <person name="Lee G.-B."/>
            <person name="Lee Y.-G."/>
            <person name="Hong S.-Y."/>
            <person name="Cho K."/>
            <person name="Sohn K.H."/>
        </authorList>
    </citation>
    <scope>NUCLEOTIDE SEQUENCE</scope>
    <source>
        <strain evidence="4">KR_2_A2</strain>
    </source>
</reference>
<evidence type="ECO:0000256" key="1">
    <source>
        <dbReference type="ARBA" id="ARBA00022837"/>
    </source>
</evidence>
<evidence type="ECO:0000256" key="2">
    <source>
        <dbReference type="SAM" id="MobiDB-lite"/>
    </source>
</evidence>
<feature type="compositionally biased region" description="Low complexity" evidence="2">
    <location>
        <begin position="123"/>
        <end position="134"/>
    </location>
</feature>
<dbReference type="Proteomes" id="UP000704712">
    <property type="component" value="Unassembled WGS sequence"/>
</dbReference>
<feature type="compositionally biased region" description="Polar residues" evidence="2">
    <location>
        <begin position="85"/>
        <end position="116"/>
    </location>
</feature>
<dbReference type="GO" id="GO:0005509">
    <property type="term" value="F:calcium ion binding"/>
    <property type="evidence" value="ECO:0007669"/>
    <property type="project" value="InterPro"/>
</dbReference>
<evidence type="ECO:0000313" key="4">
    <source>
        <dbReference type="EMBL" id="KAF4146898.1"/>
    </source>
</evidence>